<proteinExistence type="predicted"/>
<dbReference type="GeneID" id="28824672"/>
<sequence length="83" mass="8677">MPVSGNLGAPASASLLELSNDQLFVAFISSKSPTTNEAWCPDVRAVLPILNAAFSGPDTPELAFIEVGQKPEYANVQAPLSTC</sequence>
<name>A0A194X964_MOLSC</name>
<dbReference type="InParanoid" id="A0A194X964"/>
<evidence type="ECO:0000313" key="2">
    <source>
        <dbReference type="Proteomes" id="UP000070700"/>
    </source>
</evidence>
<dbReference type="OrthoDB" id="78947at2759"/>
<dbReference type="Gene3D" id="3.40.30.10">
    <property type="entry name" value="Glutaredoxin"/>
    <property type="match status" value="1"/>
</dbReference>
<dbReference type="EMBL" id="KQ947415">
    <property type="protein sequence ID" value="KUJ16664.1"/>
    <property type="molecule type" value="Genomic_DNA"/>
</dbReference>
<dbReference type="STRING" id="149040.A0A194X964"/>
<dbReference type="RefSeq" id="XP_018071019.1">
    <property type="nucleotide sequence ID" value="XM_018214946.1"/>
</dbReference>
<gene>
    <name evidence="1" type="ORF">LY89DRAFT_684768</name>
</gene>
<evidence type="ECO:0008006" key="3">
    <source>
        <dbReference type="Google" id="ProtNLM"/>
    </source>
</evidence>
<organism evidence="1 2">
    <name type="scientific">Mollisia scopiformis</name>
    <name type="common">Conifer needle endophyte fungus</name>
    <name type="synonym">Phialocephala scopiformis</name>
    <dbReference type="NCBI Taxonomy" id="149040"/>
    <lineage>
        <taxon>Eukaryota</taxon>
        <taxon>Fungi</taxon>
        <taxon>Dikarya</taxon>
        <taxon>Ascomycota</taxon>
        <taxon>Pezizomycotina</taxon>
        <taxon>Leotiomycetes</taxon>
        <taxon>Helotiales</taxon>
        <taxon>Mollisiaceae</taxon>
        <taxon>Mollisia</taxon>
    </lineage>
</organism>
<dbReference type="KEGG" id="psco:LY89DRAFT_684768"/>
<dbReference type="Proteomes" id="UP000070700">
    <property type="component" value="Unassembled WGS sequence"/>
</dbReference>
<evidence type="ECO:0000313" key="1">
    <source>
        <dbReference type="EMBL" id="KUJ16664.1"/>
    </source>
</evidence>
<keyword evidence="2" id="KW-1185">Reference proteome</keyword>
<accession>A0A194X964</accession>
<dbReference type="AlphaFoldDB" id="A0A194X964"/>
<protein>
    <recommendedName>
        <fullName evidence="3">Thioredoxin domain-containing protein</fullName>
    </recommendedName>
</protein>
<reference evidence="1 2" key="1">
    <citation type="submission" date="2015-10" db="EMBL/GenBank/DDBJ databases">
        <title>Full genome of DAOMC 229536 Phialocephala scopiformis, a fungal endophyte of spruce producing the potent anti-insectan compound rugulosin.</title>
        <authorList>
            <consortium name="DOE Joint Genome Institute"/>
            <person name="Walker A.K."/>
            <person name="Frasz S.L."/>
            <person name="Seifert K.A."/>
            <person name="Miller J.D."/>
            <person name="Mondo S.J."/>
            <person name="Labutti K."/>
            <person name="Lipzen A."/>
            <person name="Dockter R."/>
            <person name="Kennedy M."/>
            <person name="Grigoriev I.V."/>
            <person name="Spatafora J.W."/>
        </authorList>
    </citation>
    <scope>NUCLEOTIDE SEQUENCE [LARGE SCALE GENOMIC DNA]</scope>
    <source>
        <strain evidence="1 2">CBS 120377</strain>
    </source>
</reference>